<reference evidence="1 2" key="1">
    <citation type="submission" date="2019-08" db="EMBL/GenBank/DDBJ databases">
        <authorList>
            <person name="Peeters C."/>
        </authorList>
    </citation>
    <scope>NUCLEOTIDE SEQUENCE [LARGE SCALE GENOMIC DNA]</scope>
    <source>
        <strain evidence="1 2">LMG 31118</strain>
    </source>
</reference>
<organism evidence="1 2">
    <name type="scientific">Pandoraea captiosa</name>
    <dbReference type="NCBI Taxonomy" id="2508302"/>
    <lineage>
        <taxon>Bacteria</taxon>
        <taxon>Pseudomonadati</taxon>
        <taxon>Pseudomonadota</taxon>
        <taxon>Betaproteobacteria</taxon>
        <taxon>Burkholderiales</taxon>
        <taxon>Burkholderiaceae</taxon>
        <taxon>Pandoraea</taxon>
    </lineage>
</organism>
<name>A0A5E4ZUB0_9BURK</name>
<gene>
    <name evidence="1" type="ORF">PCA31118_01855</name>
</gene>
<protein>
    <submittedName>
        <fullName evidence="1">Uncharacterized protein</fullName>
    </submittedName>
</protein>
<dbReference type="Proteomes" id="UP000414136">
    <property type="component" value="Unassembled WGS sequence"/>
</dbReference>
<proteinExistence type="predicted"/>
<evidence type="ECO:0000313" key="1">
    <source>
        <dbReference type="EMBL" id="VVE64961.1"/>
    </source>
</evidence>
<accession>A0A5E4ZUB0</accession>
<dbReference type="EMBL" id="CABPSQ010000002">
    <property type="protein sequence ID" value="VVE64961.1"/>
    <property type="molecule type" value="Genomic_DNA"/>
</dbReference>
<evidence type="ECO:0000313" key="2">
    <source>
        <dbReference type="Proteomes" id="UP000414136"/>
    </source>
</evidence>
<keyword evidence="2" id="KW-1185">Reference proteome</keyword>
<dbReference type="AlphaFoldDB" id="A0A5E4ZUB0"/>
<sequence length="70" mass="7405">MRRGVSGKQYLFLHIFCLILQARGWLAANPGEKRDKALSGGAFGGRVAGASQSDAAVSSAFLVGFSEFRA</sequence>